<dbReference type="PANTHER" id="PTHR40396:SF1">
    <property type="entry name" value="ATPASE AAA-TYPE CORE DOMAIN-CONTAINING PROTEIN"/>
    <property type="match status" value="1"/>
</dbReference>
<evidence type="ECO:0000313" key="3">
    <source>
        <dbReference type="Proteomes" id="UP000191040"/>
    </source>
</evidence>
<protein>
    <submittedName>
        <fullName evidence="2">Predicted ATPase</fullName>
    </submittedName>
</protein>
<dbReference type="Gene3D" id="3.40.50.300">
    <property type="entry name" value="P-loop containing nucleotide triphosphate hydrolases"/>
    <property type="match status" value="2"/>
</dbReference>
<dbReference type="GO" id="GO:0016887">
    <property type="term" value="F:ATP hydrolysis activity"/>
    <property type="evidence" value="ECO:0007669"/>
    <property type="project" value="InterPro"/>
</dbReference>
<feature type="domain" description="ATPase AAA-type core" evidence="1">
    <location>
        <begin position="256"/>
        <end position="350"/>
    </location>
</feature>
<keyword evidence="3" id="KW-1185">Reference proteome</keyword>
<dbReference type="RefSeq" id="WP_078698546.1">
    <property type="nucleotide sequence ID" value="NZ_LT796768.1"/>
</dbReference>
<evidence type="ECO:0000313" key="2">
    <source>
        <dbReference type="EMBL" id="SKB03801.1"/>
    </source>
</evidence>
<feature type="domain" description="ATPase AAA-type core" evidence="1">
    <location>
        <begin position="35"/>
        <end position="126"/>
    </location>
</feature>
<dbReference type="SUPFAM" id="SSF52540">
    <property type="entry name" value="P-loop containing nucleoside triphosphate hydrolases"/>
    <property type="match status" value="1"/>
</dbReference>
<accession>A0A1T4YRD1</accession>
<gene>
    <name evidence="2" type="ORF">SAMN06295964_0343</name>
</gene>
<dbReference type="Proteomes" id="UP000191040">
    <property type="component" value="Chromosome I"/>
</dbReference>
<reference evidence="3" key="1">
    <citation type="submission" date="2017-02" db="EMBL/GenBank/DDBJ databases">
        <authorList>
            <person name="Varghese N."/>
            <person name="Submissions S."/>
        </authorList>
    </citation>
    <scope>NUCLEOTIDE SEQUENCE [LARGE SCALE GENOMIC DNA]</scope>
    <source>
        <strain evidence="3">9H-4</strain>
    </source>
</reference>
<dbReference type="GO" id="GO:0005524">
    <property type="term" value="F:ATP binding"/>
    <property type="evidence" value="ECO:0007669"/>
    <property type="project" value="InterPro"/>
</dbReference>
<name>A0A1T4YRD1_9ACTN</name>
<dbReference type="PIRSF" id="PIRSF029347">
    <property type="entry name" value="RecF"/>
    <property type="match status" value="1"/>
</dbReference>
<proteinExistence type="predicted"/>
<dbReference type="InterPro" id="IPR014555">
    <property type="entry name" value="RecF-like"/>
</dbReference>
<sequence length="402" mass="44684">MAEPESNPFQPRFHAIELTNFLSYKHARLEFGDLIALVGPNASGKSNLVAAIKLLREIPIHGLPVALARRGGFDQLRHRSAGRPYDPGLRIEFTLGDSSRISHYELRLGAVKPRNYRVKLESATVYVDDEQYDFESDGERVATTEIEYVLDQDGDIRNRAGESFKVDRVRRRFPIPPAQSALPNAGFAGFVVLQALQRMQTIEVNPAKVGELQEPSSTQDFEPDGGNTTSIFELLEPRLKNELVDELSAIVPGIVRIEVQRLADRHTLKFVQETASGNREFFAKQMSDGTLRAFSILLAMKQPSQPALFVIEEPEIAIHLGALRTLVDILEQEAEETQIILTTHSADIVDSVDVEALRVVWNDGGDSRIGTVALHTIETVRSGLITPGQLLRSDSLDLETDE</sequence>
<dbReference type="STRING" id="1736691.SAMN06295964_0343"/>
<dbReference type="AlphaFoldDB" id="A0A1T4YRD1"/>
<dbReference type="EMBL" id="LT796768">
    <property type="protein sequence ID" value="SKB03801.1"/>
    <property type="molecule type" value="Genomic_DNA"/>
</dbReference>
<evidence type="ECO:0000259" key="1">
    <source>
        <dbReference type="Pfam" id="PF13304"/>
    </source>
</evidence>
<organism evidence="2 3">
    <name type="scientific">Aeromicrobium choanae</name>
    <dbReference type="NCBI Taxonomy" id="1736691"/>
    <lineage>
        <taxon>Bacteria</taxon>
        <taxon>Bacillati</taxon>
        <taxon>Actinomycetota</taxon>
        <taxon>Actinomycetes</taxon>
        <taxon>Propionibacteriales</taxon>
        <taxon>Nocardioidaceae</taxon>
        <taxon>Aeromicrobium</taxon>
    </lineage>
</organism>
<dbReference type="OrthoDB" id="104167at2"/>
<dbReference type="Pfam" id="PF13304">
    <property type="entry name" value="AAA_21"/>
    <property type="match status" value="2"/>
</dbReference>
<dbReference type="InterPro" id="IPR003959">
    <property type="entry name" value="ATPase_AAA_core"/>
</dbReference>
<dbReference type="PANTHER" id="PTHR40396">
    <property type="entry name" value="ATPASE-LIKE PROTEIN"/>
    <property type="match status" value="1"/>
</dbReference>
<dbReference type="InterPro" id="IPR027417">
    <property type="entry name" value="P-loop_NTPase"/>
</dbReference>